<dbReference type="InterPro" id="IPR012337">
    <property type="entry name" value="RNaseH-like_sf"/>
</dbReference>
<feature type="compositionally biased region" description="Polar residues" evidence="1">
    <location>
        <begin position="492"/>
        <end position="502"/>
    </location>
</feature>
<protein>
    <submittedName>
        <fullName evidence="3">Retrovirus-related pol polyprotein from transposon TNT 1-94</fullName>
    </submittedName>
</protein>
<organism evidence="3 4">
    <name type="scientific">Tanacetum coccineum</name>
    <dbReference type="NCBI Taxonomy" id="301880"/>
    <lineage>
        <taxon>Eukaryota</taxon>
        <taxon>Viridiplantae</taxon>
        <taxon>Streptophyta</taxon>
        <taxon>Embryophyta</taxon>
        <taxon>Tracheophyta</taxon>
        <taxon>Spermatophyta</taxon>
        <taxon>Magnoliopsida</taxon>
        <taxon>eudicotyledons</taxon>
        <taxon>Gunneridae</taxon>
        <taxon>Pentapetalae</taxon>
        <taxon>asterids</taxon>
        <taxon>campanulids</taxon>
        <taxon>Asterales</taxon>
        <taxon>Asteraceae</taxon>
        <taxon>Asteroideae</taxon>
        <taxon>Anthemideae</taxon>
        <taxon>Anthemidinae</taxon>
        <taxon>Tanacetum</taxon>
    </lineage>
</organism>
<sequence>MEQATILREVVEKAKSRNPFDSASYSACMYVKLIQELLGYVRDTCPDIHKPSKKLVATFIVLYPSTSASGSKPLGNTKNDRILQTLSSNEKNRVEVQSRKVISKLNKQNSNSKNVCNEHVKHLVKGAKALCSVCNECLFDTNHAMCLIDHVNSMNVCAKSTSKKNKKRKEWKPTGKVFNSVGYKWKPTGRTFTLVGNVCPLTRITTTNKVPLRVPIPLEVVAPKHVGSDTSVAPSSSSLIDCRLSKLFCDLEVAFQKHTCFVRNLEGVDLLLGSQGTNLYSLSIRDMMASSLICLLSKATKTKSWLWHCRLSHLNFSAINHLARHGLVCGLPRLKFEKANLCSACAIGKSKKQSHKPKSKDTNQEKLYLLHMDLCGPMHFASVNRKKYILIIVDDYSQFTWVKFLASKDEAPDFIIKFLKMIQVRLNATVRNIRIDNKTETRSKPSSFCTFVSPSRHEWDLVFQSVFDELFSPPASIASPILVEEAPAPVESTGSPSSTTIDQDAPSPNMEDDVPLTIEQYIDLIPDDIKPGIVNPKIGDDVEFEIKANFMRELRHKLFAGTDNKDAYEHVRTVLEIVDVFHFPGVTHDAIMLRVFPITLKGQALRWKDRRKLEEICNFKQERNETLYYAWERYNDLLYQCPLHDLNCQQKVHIFYTRLDISTNKILDSDGFIPLMTPTQALESMQVMANH</sequence>
<dbReference type="PANTHER" id="PTHR42648:SF18">
    <property type="entry name" value="RETROTRANSPOSON, UNCLASSIFIED-LIKE PROTEIN"/>
    <property type="match status" value="1"/>
</dbReference>
<dbReference type="EMBL" id="BQNB010019052">
    <property type="protein sequence ID" value="GJT81099.1"/>
    <property type="molecule type" value="Genomic_DNA"/>
</dbReference>
<proteinExistence type="predicted"/>
<reference evidence="3" key="2">
    <citation type="submission" date="2022-01" db="EMBL/GenBank/DDBJ databases">
        <authorList>
            <person name="Yamashiro T."/>
            <person name="Shiraishi A."/>
            <person name="Satake H."/>
            <person name="Nakayama K."/>
        </authorList>
    </citation>
    <scope>NUCLEOTIDE SEQUENCE</scope>
</reference>
<accession>A0ABQ5GZZ6</accession>
<evidence type="ECO:0000313" key="3">
    <source>
        <dbReference type="EMBL" id="GJT81099.1"/>
    </source>
</evidence>
<gene>
    <name evidence="3" type="ORF">Tco_1055441</name>
</gene>
<dbReference type="Gene3D" id="3.30.420.10">
    <property type="entry name" value="Ribonuclease H-like superfamily/Ribonuclease H"/>
    <property type="match status" value="1"/>
</dbReference>
<dbReference type="PANTHER" id="PTHR42648">
    <property type="entry name" value="TRANSPOSASE, PUTATIVE-RELATED"/>
    <property type="match status" value="1"/>
</dbReference>
<evidence type="ECO:0000259" key="2">
    <source>
        <dbReference type="Pfam" id="PF13976"/>
    </source>
</evidence>
<dbReference type="InterPro" id="IPR025724">
    <property type="entry name" value="GAG-pre-integrase_dom"/>
</dbReference>
<keyword evidence="4" id="KW-1185">Reference proteome</keyword>
<feature type="domain" description="GAG-pre-integrase" evidence="2">
    <location>
        <begin position="278"/>
        <end position="350"/>
    </location>
</feature>
<dbReference type="Proteomes" id="UP001151760">
    <property type="component" value="Unassembled WGS sequence"/>
</dbReference>
<comment type="caution">
    <text evidence="3">The sequence shown here is derived from an EMBL/GenBank/DDBJ whole genome shotgun (WGS) entry which is preliminary data.</text>
</comment>
<name>A0ABQ5GZZ6_9ASTR</name>
<reference evidence="3" key="1">
    <citation type="journal article" date="2022" name="Int. J. Mol. Sci.">
        <title>Draft Genome of Tanacetum Coccineum: Genomic Comparison of Closely Related Tanacetum-Family Plants.</title>
        <authorList>
            <person name="Yamashiro T."/>
            <person name="Shiraishi A."/>
            <person name="Nakayama K."/>
            <person name="Satake H."/>
        </authorList>
    </citation>
    <scope>NUCLEOTIDE SEQUENCE</scope>
</reference>
<dbReference type="InterPro" id="IPR039537">
    <property type="entry name" value="Retrotran_Ty1/copia-like"/>
</dbReference>
<dbReference type="InterPro" id="IPR036397">
    <property type="entry name" value="RNaseH_sf"/>
</dbReference>
<feature type="region of interest" description="Disordered" evidence="1">
    <location>
        <begin position="488"/>
        <end position="512"/>
    </location>
</feature>
<dbReference type="Pfam" id="PF13976">
    <property type="entry name" value="gag_pre-integrs"/>
    <property type="match status" value="1"/>
</dbReference>
<evidence type="ECO:0000313" key="4">
    <source>
        <dbReference type="Proteomes" id="UP001151760"/>
    </source>
</evidence>
<dbReference type="SUPFAM" id="SSF53098">
    <property type="entry name" value="Ribonuclease H-like"/>
    <property type="match status" value="1"/>
</dbReference>
<evidence type="ECO:0000256" key="1">
    <source>
        <dbReference type="SAM" id="MobiDB-lite"/>
    </source>
</evidence>